<dbReference type="RefSeq" id="WP_197967831.1">
    <property type="nucleotide sequence ID" value="NZ_JACEGD010000023.1"/>
</dbReference>
<comment type="caution">
    <text evidence="1">The sequence shown here is derived from an EMBL/GenBank/DDBJ whole genome shotgun (WGS) entry which is preliminary data.</text>
</comment>
<organism evidence="1 2">
    <name type="scientific">Bradyrhizobium diversitatis</name>
    <dbReference type="NCBI Taxonomy" id="2755406"/>
    <lineage>
        <taxon>Bacteria</taxon>
        <taxon>Pseudomonadati</taxon>
        <taxon>Pseudomonadota</taxon>
        <taxon>Alphaproteobacteria</taxon>
        <taxon>Hyphomicrobiales</taxon>
        <taxon>Nitrobacteraceae</taxon>
        <taxon>Bradyrhizobium</taxon>
    </lineage>
</organism>
<dbReference type="Proteomes" id="UP001194539">
    <property type="component" value="Unassembled WGS sequence"/>
</dbReference>
<proteinExistence type="predicted"/>
<sequence>MLALLICRAIWLPLEGKVLREPHAESRPCKARMRSDQFAGRLDDVRETDVSSDDVLRADQGGVERIRNATESLFFMLFLSLNKLLVSYWSATIPATAVSASETAFRIARGGLSLARRK</sequence>
<gene>
    <name evidence="1" type="ORF">H1B27_24585</name>
</gene>
<accession>A0ABS0P8Q4</accession>
<evidence type="ECO:0000313" key="1">
    <source>
        <dbReference type="EMBL" id="MBH5389432.1"/>
    </source>
</evidence>
<reference evidence="1 2" key="1">
    <citation type="submission" date="2020-07" db="EMBL/GenBank/DDBJ databases">
        <title>Bradyrhizobium diversity isolated from nodules of indigenous legumes of Western Australia.</title>
        <authorList>
            <person name="Klepa M.S."/>
        </authorList>
    </citation>
    <scope>NUCLEOTIDE SEQUENCE [LARGE SCALE GENOMIC DNA]</scope>
    <source>
        <strain evidence="1 2">CNPSo 4019</strain>
    </source>
</reference>
<evidence type="ECO:0000313" key="2">
    <source>
        <dbReference type="Proteomes" id="UP001194539"/>
    </source>
</evidence>
<keyword evidence="2" id="KW-1185">Reference proteome</keyword>
<name>A0ABS0P8Q4_9BRAD</name>
<protein>
    <submittedName>
        <fullName evidence="1">Uncharacterized protein</fullName>
    </submittedName>
</protein>
<dbReference type="EMBL" id="JACEGD010000023">
    <property type="protein sequence ID" value="MBH5389432.1"/>
    <property type="molecule type" value="Genomic_DNA"/>
</dbReference>